<dbReference type="AlphaFoldDB" id="A0AAW7KB08"/>
<comment type="caution">
    <text evidence="3">The sequence shown here is derived from an EMBL/GenBank/DDBJ whole genome shotgun (WGS) entry which is preliminary data.</text>
</comment>
<reference evidence="2 4" key="1">
    <citation type="submission" date="2015-03" db="EMBL/GenBank/DDBJ databases">
        <authorList>
            <consortium name="Pathogen Informatics"/>
            <person name="Murphy D."/>
        </authorList>
    </citation>
    <scope>NUCLEOTIDE SEQUENCE [LARGE SCALE GENOMIC DNA]</scope>
    <source>
        <strain evidence="2">Type strain: CIP110231</strain>
        <strain evidence="4">type strain: CIP110231</strain>
    </source>
</reference>
<dbReference type="Proteomes" id="UP001167864">
    <property type="component" value="Unassembled WGS sequence"/>
</dbReference>
<accession>A0AAW7KB08</accession>
<reference evidence="3" key="2">
    <citation type="submission" date="2023-06" db="EMBL/GenBank/DDBJ databases">
        <authorList>
            <person name="Polev D.E."/>
            <person name="Saitova A.T."/>
            <person name="Bogumilchik E.A."/>
            <person name="Kokorina G.I."/>
            <person name="Voskresenskaia E.A."/>
        </authorList>
    </citation>
    <scope>NUCLEOTIDE SEQUENCE</scope>
    <source>
        <strain evidence="3">2145 StPb PI</strain>
    </source>
</reference>
<dbReference type="RefSeq" id="WP_049601931.1">
    <property type="nucleotide sequence ID" value="NZ_CPYD01000017.1"/>
</dbReference>
<dbReference type="NCBIfam" id="NF007711">
    <property type="entry name" value="PRK10408.1"/>
    <property type="match status" value="1"/>
</dbReference>
<feature type="transmembrane region" description="Helical" evidence="1">
    <location>
        <begin position="91"/>
        <end position="110"/>
    </location>
</feature>
<evidence type="ECO:0000313" key="2">
    <source>
        <dbReference type="EMBL" id="CNF20328.1"/>
    </source>
</evidence>
<evidence type="ECO:0000313" key="3">
    <source>
        <dbReference type="EMBL" id="MDN0089191.1"/>
    </source>
</evidence>
<feature type="transmembrane region" description="Helical" evidence="1">
    <location>
        <begin position="68"/>
        <end position="86"/>
    </location>
</feature>
<dbReference type="EMBL" id="JAUEHU010000025">
    <property type="protein sequence ID" value="MDN0089191.1"/>
    <property type="molecule type" value="Genomic_DNA"/>
</dbReference>
<keyword evidence="1" id="KW-0472">Membrane</keyword>
<sequence length="112" mass="12282">MNTDVIVIGMVVGLVNYLFRYLPLRLGPARKQVGLQRGKMSLLLDSIGIASICALLVVSSVPEIVRDAHKLIPTLIGFIVICAYFYKTKSIIFATLFGALSYGITFKLLMMG</sequence>
<dbReference type="EMBL" id="CPYD01000017">
    <property type="protein sequence ID" value="CNF20328.1"/>
    <property type="molecule type" value="Genomic_DNA"/>
</dbReference>
<evidence type="ECO:0000313" key="5">
    <source>
        <dbReference type="Proteomes" id="UP001167864"/>
    </source>
</evidence>
<keyword evidence="1" id="KW-1133">Transmembrane helix</keyword>
<evidence type="ECO:0000256" key="1">
    <source>
        <dbReference type="SAM" id="Phobius"/>
    </source>
</evidence>
<feature type="transmembrane region" description="Helical" evidence="1">
    <location>
        <begin position="42"/>
        <end position="62"/>
    </location>
</feature>
<dbReference type="Pfam" id="PF05437">
    <property type="entry name" value="AzlD"/>
    <property type="match status" value="1"/>
</dbReference>
<proteinExistence type="predicted"/>
<feature type="transmembrane region" description="Helical" evidence="1">
    <location>
        <begin position="6"/>
        <end position="22"/>
    </location>
</feature>
<dbReference type="Proteomes" id="UP000040578">
    <property type="component" value="Unassembled WGS sequence"/>
</dbReference>
<protein>
    <submittedName>
        <fullName evidence="2">L-valine exporter</fullName>
    </submittedName>
    <submittedName>
        <fullName evidence="3">L-valine transporter subunit YgaH</fullName>
    </submittedName>
</protein>
<name>A0AAW7KB08_9GAMM</name>
<dbReference type="InterPro" id="IPR008407">
    <property type="entry name" value="Brnchd-chn_aa_trnsp_AzlD"/>
</dbReference>
<keyword evidence="4" id="KW-1185">Reference proteome</keyword>
<keyword evidence="1" id="KW-0812">Transmembrane</keyword>
<evidence type="ECO:0000313" key="4">
    <source>
        <dbReference type="Proteomes" id="UP000040578"/>
    </source>
</evidence>
<organism evidence="3 5">
    <name type="scientific">Yersinia nurmii</name>
    <dbReference type="NCBI Taxonomy" id="685706"/>
    <lineage>
        <taxon>Bacteria</taxon>
        <taxon>Pseudomonadati</taxon>
        <taxon>Pseudomonadota</taxon>
        <taxon>Gammaproteobacteria</taxon>
        <taxon>Enterobacterales</taxon>
        <taxon>Yersiniaceae</taxon>
        <taxon>Yersinia</taxon>
    </lineage>
</organism>
<gene>
    <name evidence="3" type="primary">ygaH</name>
    <name evidence="2" type="ORF">ERS137967_03551</name>
    <name evidence="3" type="ORF">QVN42_17720</name>
</gene>